<evidence type="ECO:0000313" key="2">
    <source>
        <dbReference type="EMBL" id="SDR28733.1"/>
    </source>
</evidence>
<dbReference type="Proteomes" id="UP000198848">
    <property type="component" value="Unassembled WGS sequence"/>
</dbReference>
<evidence type="ECO:0000256" key="1">
    <source>
        <dbReference type="SAM" id="Phobius"/>
    </source>
</evidence>
<keyword evidence="1" id="KW-0472">Membrane</keyword>
<evidence type="ECO:0008006" key="4">
    <source>
        <dbReference type="Google" id="ProtNLM"/>
    </source>
</evidence>
<proteinExistence type="predicted"/>
<dbReference type="AlphaFoldDB" id="A0A1H1HTK0"/>
<keyword evidence="1" id="KW-0812">Transmembrane</keyword>
<dbReference type="STRING" id="1095778.SAMN04489842_3035"/>
<dbReference type="OrthoDB" id="200004at2157"/>
<feature type="transmembrane region" description="Helical" evidence="1">
    <location>
        <begin position="55"/>
        <end position="72"/>
    </location>
</feature>
<protein>
    <recommendedName>
        <fullName evidence="4">Zinc-ribbon domain-containing protein</fullName>
    </recommendedName>
</protein>
<organism evidence="2 3">
    <name type="scientific">Natronobacterium texcoconense</name>
    <dbReference type="NCBI Taxonomy" id="1095778"/>
    <lineage>
        <taxon>Archaea</taxon>
        <taxon>Methanobacteriati</taxon>
        <taxon>Methanobacteriota</taxon>
        <taxon>Stenosarchaea group</taxon>
        <taxon>Halobacteria</taxon>
        <taxon>Halobacteriales</taxon>
        <taxon>Natrialbaceae</taxon>
        <taxon>Natronobacterium</taxon>
    </lineage>
</organism>
<name>A0A1H1HTK0_NATTX</name>
<dbReference type="RefSeq" id="WP_090383522.1">
    <property type="nucleotide sequence ID" value="NZ_FNLC01000003.1"/>
</dbReference>
<accession>A0A1H1HTK0</accession>
<evidence type="ECO:0000313" key="3">
    <source>
        <dbReference type="Proteomes" id="UP000198848"/>
    </source>
</evidence>
<dbReference type="EMBL" id="FNLC01000003">
    <property type="protein sequence ID" value="SDR28733.1"/>
    <property type="molecule type" value="Genomic_DNA"/>
</dbReference>
<gene>
    <name evidence="2" type="ORF">SAMN04489842_3035</name>
</gene>
<keyword evidence="1" id="KW-1133">Transmembrane helix</keyword>
<sequence length="75" mass="7963">MKPAYVCSRCEEEIPRDVYECPHCGYNPKSIVWRIGIGALVFGTGIAFISPPIGLFGVFVGILAVGGSYLATPAS</sequence>
<keyword evidence="3" id="KW-1185">Reference proteome</keyword>
<feature type="transmembrane region" description="Helical" evidence="1">
    <location>
        <begin position="31"/>
        <end position="49"/>
    </location>
</feature>
<reference evidence="3" key="1">
    <citation type="submission" date="2016-10" db="EMBL/GenBank/DDBJ databases">
        <authorList>
            <person name="Varghese N."/>
            <person name="Submissions S."/>
        </authorList>
    </citation>
    <scope>NUCLEOTIDE SEQUENCE [LARGE SCALE GENOMIC DNA]</scope>
    <source>
        <strain evidence="3">DSM 24767</strain>
    </source>
</reference>